<dbReference type="CDD" id="cd01392">
    <property type="entry name" value="HTH_LacI"/>
    <property type="match status" value="1"/>
</dbReference>
<proteinExistence type="predicted"/>
<dbReference type="SMART" id="SM00354">
    <property type="entry name" value="HTH_LACI"/>
    <property type="match status" value="1"/>
</dbReference>
<dbReference type="Pfam" id="PF13377">
    <property type="entry name" value="Peripla_BP_3"/>
    <property type="match status" value="1"/>
</dbReference>
<organism evidence="1 2">
    <name type="scientific">Cnuibacter physcomitrellae</name>
    <dbReference type="NCBI Taxonomy" id="1619308"/>
    <lineage>
        <taxon>Bacteria</taxon>
        <taxon>Bacillati</taxon>
        <taxon>Actinomycetota</taxon>
        <taxon>Actinomycetes</taxon>
        <taxon>Micrococcales</taxon>
        <taxon>Microbacteriaceae</taxon>
        <taxon>Cnuibacter</taxon>
    </lineage>
</organism>
<dbReference type="InterPro" id="IPR000843">
    <property type="entry name" value="HTH_LacI"/>
</dbReference>
<dbReference type="Gene3D" id="1.10.260.40">
    <property type="entry name" value="lambda repressor-like DNA-binding domains"/>
    <property type="match status" value="1"/>
</dbReference>
<name>A0A1X9LF61_9MICO</name>
<dbReference type="KEGG" id="cphy:B5808_00180"/>
<dbReference type="PROSITE" id="PS50932">
    <property type="entry name" value="HTH_LACI_2"/>
    <property type="match status" value="1"/>
</dbReference>
<dbReference type="SUPFAM" id="SSF53822">
    <property type="entry name" value="Periplasmic binding protein-like I"/>
    <property type="match status" value="1"/>
</dbReference>
<sequence>MNEGRQARRATLADVAARARVSRSTASLAFSGAGPVSEETRSRVLAAAAELDYGGPDPRARSLRQGRSGVVGVVFDERLLQAFRDPVNIGTLDGIVEGLGVDSNGILLLTETGATSESVRSAVVDAAVIMGCSPHLGTIIESLRRRGIPVVSIEGDEEDGVVDIGLDNAGAAEELARHLAELGHRRVATVTLATDEKRASGPLTPEAETAITTVVTGERLAGMRRVFPDAEAYACADSFVEGGAAAARVLLDVPADRRPTAIMAQSDLLAVGVLQAADELGIAVPRELSVTGFDGVRIDGLTRHDLTTMVQPVAEKGRAAGETVVALLAGDEVSSRRYPCVFHAGTTTAPPPV</sequence>
<dbReference type="InterPro" id="IPR010982">
    <property type="entry name" value="Lambda_DNA-bd_dom_sf"/>
</dbReference>
<dbReference type="Gene3D" id="3.40.50.2300">
    <property type="match status" value="2"/>
</dbReference>
<gene>
    <name evidence="1" type="ORF">B5808_00180</name>
</gene>
<dbReference type="EMBL" id="CP020715">
    <property type="protein sequence ID" value="ARJ03825.1"/>
    <property type="molecule type" value="Genomic_DNA"/>
</dbReference>
<dbReference type="GO" id="GO:0003700">
    <property type="term" value="F:DNA-binding transcription factor activity"/>
    <property type="evidence" value="ECO:0007669"/>
    <property type="project" value="TreeGrafter"/>
</dbReference>
<dbReference type="InterPro" id="IPR028082">
    <property type="entry name" value="Peripla_BP_I"/>
</dbReference>
<reference evidence="1 2" key="1">
    <citation type="submission" date="2017-04" db="EMBL/GenBank/DDBJ databases">
        <authorList>
            <person name="Afonso C.L."/>
            <person name="Miller P.J."/>
            <person name="Scott M.A."/>
            <person name="Spackman E."/>
            <person name="Goraichik I."/>
            <person name="Dimitrov K.M."/>
            <person name="Suarez D.L."/>
            <person name="Swayne D.E."/>
        </authorList>
    </citation>
    <scope>NUCLEOTIDE SEQUENCE [LARGE SCALE GENOMIC DNA]</scope>
    <source>
        <strain evidence="2">XA(T)</strain>
    </source>
</reference>
<dbReference type="AlphaFoldDB" id="A0A1X9LF61"/>
<dbReference type="STRING" id="1619308.B5808_00180"/>
<dbReference type="Proteomes" id="UP000192775">
    <property type="component" value="Chromosome"/>
</dbReference>
<evidence type="ECO:0000313" key="2">
    <source>
        <dbReference type="Proteomes" id="UP000192775"/>
    </source>
</evidence>
<dbReference type="PANTHER" id="PTHR30146">
    <property type="entry name" value="LACI-RELATED TRANSCRIPTIONAL REPRESSOR"/>
    <property type="match status" value="1"/>
</dbReference>
<dbReference type="CDD" id="cd06279">
    <property type="entry name" value="PBP1_LacI-like"/>
    <property type="match status" value="1"/>
</dbReference>
<dbReference type="PANTHER" id="PTHR30146:SF138">
    <property type="entry name" value="TRANSCRIPTIONAL REGULATORY PROTEIN"/>
    <property type="match status" value="1"/>
</dbReference>
<protein>
    <submittedName>
        <fullName evidence="1">Transcriptional regulator</fullName>
    </submittedName>
</protein>
<evidence type="ECO:0000313" key="1">
    <source>
        <dbReference type="EMBL" id="ARJ03825.1"/>
    </source>
</evidence>
<dbReference type="GO" id="GO:0000976">
    <property type="term" value="F:transcription cis-regulatory region binding"/>
    <property type="evidence" value="ECO:0007669"/>
    <property type="project" value="TreeGrafter"/>
</dbReference>
<dbReference type="RefSeq" id="WP_085017637.1">
    <property type="nucleotide sequence ID" value="NZ_BMHD01000001.1"/>
</dbReference>
<dbReference type="InterPro" id="IPR046335">
    <property type="entry name" value="LacI/GalR-like_sensor"/>
</dbReference>
<accession>A0A1X9LF61</accession>
<dbReference type="Pfam" id="PF00356">
    <property type="entry name" value="LacI"/>
    <property type="match status" value="1"/>
</dbReference>
<keyword evidence="2" id="KW-1185">Reference proteome</keyword>
<dbReference type="SUPFAM" id="SSF47413">
    <property type="entry name" value="lambda repressor-like DNA-binding domains"/>
    <property type="match status" value="1"/>
</dbReference>